<organism evidence="3 4">
    <name type="scientific">Lacimicrobium alkaliphilum</name>
    <dbReference type="NCBI Taxonomy" id="1526571"/>
    <lineage>
        <taxon>Bacteria</taxon>
        <taxon>Pseudomonadati</taxon>
        <taxon>Pseudomonadota</taxon>
        <taxon>Gammaproteobacteria</taxon>
        <taxon>Alteromonadales</taxon>
        <taxon>Alteromonadaceae</taxon>
        <taxon>Lacimicrobium</taxon>
    </lineage>
</organism>
<dbReference type="PROSITE" id="PS50943">
    <property type="entry name" value="HTH_CROC1"/>
    <property type="match status" value="1"/>
</dbReference>
<dbReference type="SMART" id="SM00530">
    <property type="entry name" value="HTH_XRE"/>
    <property type="match status" value="1"/>
</dbReference>
<feature type="domain" description="HTH cro/C1-type" evidence="2">
    <location>
        <begin position="21"/>
        <end position="72"/>
    </location>
</feature>
<reference evidence="4" key="1">
    <citation type="journal article" date="2019" name="Int. J. Syst. Evol. Microbiol.">
        <title>The Global Catalogue of Microorganisms (GCM) 10K type strain sequencing project: providing services to taxonomists for standard genome sequencing and annotation.</title>
        <authorList>
            <consortium name="The Broad Institute Genomics Platform"/>
            <consortium name="The Broad Institute Genome Sequencing Center for Infectious Disease"/>
            <person name="Wu L."/>
            <person name="Ma J."/>
        </authorList>
    </citation>
    <scope>NUCLEOTIDE SEQUENCE [LARGE SCALE GENOMIC DNA]</scope>
    <source>
        <strain evidence="4">CGMCC 1.12923</strain>
    </source>
</reference>
<dbReference type="InterPro" id="IPR001387">
    <property type="entry name" value="Cro/C1-type_HTH"/>
</dbReference>
<keyword evidence="4" id="KW-1185">Reference proteome</keyword>
<dbReference type="Pfam" id="PF12844">
    <property type="entry name" value="HTH_19"/>
    <property type="match status" value="1"/>
</dbReference>
<dbReference type="RefSeq" id="WP_099034773.1">
    <property type="nucleotide sequence ID" value="NZ_BMGJ01000004.1"/>
</dbReference>
<dbReference type="EMBL" id="BMGJ01000004">
    <property type="protein sequence ID" value="GGD59727.1"/>
    <property type="molecule type" value="Genomic_DNA"/>
</dbReference>
<name>A0ABQ1R8F2_9ALTE</name>
<comment type="caution">
    <text evidence="3">The sequence shown here is derived from an EMBL/GenBank/DDBJ whole genome shotgun (WGS) entry which is preliminary data.</text>
</comment>
<dbReference type="Gene3D" id="1.10.260.40">
    <property type="entry name" value="lambda repressor-like DNA-binding domains"/>
    <property type="match status" value="1"/>
</dbReference>
<dbReference type="SUPFAM" id="SSF47413">
    <property type="entry name" value="lambda repressor-like DNA-binding domains"/>
    <property type="match status" value="1"/>
</dbReference>
<dbReference type="InterPro" id="IPR010982">
    <property type="entry name" value="Lambda_DNA-bd_dom_sf"/>
</dbReference>
<evidence type="ECO:0000313" key="3">
    <source>
        <dbReference type="EMBL" id="GGD59727.1"/>
    </source>
</evidence>
<proteinExistence type="predicted"/>
<feature type="region of interest" description="Disordered" evidence="1">
    <location>
        <begin position="86"/>
        <end position="105"/>
    </location>
</feature>
<evidence type="ECO:0000256" key="1">
    <source>
        <dbReference type="SAM" id="MobiDB-lite"/>
    </source>
</evidence>
<evidence type="ECO:0000259" key="2">
    <source>
        <dbReference type="PROSITE" id="PS50943"/>
    </source>
</evidence>
<sequence>MTKITRSLSDTAVIEELYNRLEERRKQQGIKQADMAERVGITPKSYRAIKEGKCKLEVFVALVRQFGLVEQFDDLIPEQRISPLQLASKHSGSRARTLGGVKGARERALTQADLLLKRKPLKTKGE</sequence>
<gene>
    <name evidence="3" type="ORF">GCM10011357_13760</name>
</gene>
<protein>
    <recommendedName>
        <fullName evidence="2">HTH cro/C1-type domain-containing protein</fullName>
    </recommendedName>
</protein>
<dbReference type="Proteomes" id="UP000614272">
    <property type="component" value="Unassembled WGS sequence"/>
</dbReference>
<evidence type="ECO:0000313" key="4">
    <source>
        <dbReference type="Proteomes" id="UP000614272"/>
    </source>
</evidence>
<dbReference type="CDD" id="cd00093">
    <property type="entry name" value="HTH_XRE"/>
    <property type="match status" value="1"/>
</dbReference>
<accession>A0ABQ1R8F2</accession>